<proteinExistence type="predicted"/>
<gene>
    <name evidence="2" type="ORF">SVA_1446</name>
</gene>
<evidence type="ECO:0000313" key="3">
    <source>
        <dbReference type="Proteomes" id="UP000218899"/>
    </source>
</evidence>
<evidence type="ECO:0000313" key="2">
    <source>
        <dbReference type="EMBL" id="BAU48011.1"/>
    </source>
</evidence>
<evidence type="ECO:0000256" key="1">
    <source>
        <dbReference type="SAM" id="SignalP"/>
    </source>
</evidence>
<organism evidence="2 3">
    <name type="scientific">Sulfurifustis variabilis</name>
    <dbReference type="NCBI Taxonomy" id="1675686"/>
    <lineage>
        <taxon>Bacteria</taxon>
        <taxon>Pseudomonadati</taxon>
        <taxon>Pseudomonadota</taxon>
        <taxon>Gammaproteobacteria</taxon>
        <taxon>Acidiferrobacterales</taxon>
        <taxon>Acidiferrobacteraceae</taxon>
        <taxon>Sulfurifustis</taxon>
    </lineage>
</organism>
<reference evidence="2 3" key="1">
    <citation type="submission" date="2015-08" db="EMBL/GenBank/DDBJ databases">
        <title>Complete genome sequence of Sulfurifustis variabilis.</title>
        <authorList>
            <person name="Miura A."/>
            <person name="Kojima H."/>
            <person name="Fukui M."/>
        </authorList>
    </citation>
    <scope>NUCLEOTIDE SEQUENCE [LARGE SCALE GENOMIC DNA]</scope>
    <source>
        <strain evidence="3">skN76</strain>
    </source>
</reference>
<dbReference type="RefSeq" id="WP_096460563.1">
    <property type="nucleotide sequence ID" value="NZ_AP014936.1"/>
</dbReference>
<protein>
    <submittedName>
        <fullName evidence="2">Uncharacterized protein</fullName>
    </submittedName>
</protein>
<accession>A0A1B4VBI1</accession>
<dbReference type="KEGG" id="sva:SVA_1446"/>
<dbReference type="OrthoDB" id="6841914at2"/>
<sequence>MKKFVLLAAIAFGAWAWSTEAGNELVARLYAMVTGRAAIEIDFDSLTPEVAEDEIKTLYSSSKFKCYDERSELGDRVCFTDVREVNGVPARYAAFFFKDAELSNVKVALDGKDHPTLVQTFTDTYGEWRTVGSRKDVYGKPIVGWYLSSGVLAVSETAPRDKEATLLWISRHRLLPG</sequence>
<dbReference type="AlphaFoldDB" id="A0A1B4VBI1"/>
<keyword evidence="1" id="KW-0732">Signal</keyword>
<dbReference type="Proteomes" id="UP000218899">
    <property type="component" value="Chromosome"/>
</dbReference>
<feature type="signal peptide" evidence="1">
    <location>
        <begin position="1"/>
        <end position="21"/>
    </location>
</feature>
<dbReference type="EMBL" id="AP014936">
    <property type="protein sequence ID" value="BAU48011.1"/>
    <property type="molecule type" value="Genomic_DNA"/>
</dbReference>
<name>A0A1B4VBI1_9GAMM</name>
<keyword evidence="3" id="KW-1185">Reference proteome</keyword>
<feature type="chain" id="PRO_5008571332" evidence="1">
    <location>
        <begin position="22"/>
        <end position="177"/>
    </location>
</feature>